<evidence type="ECO:0000256" key="1">
    <source>
        <dbReference type="ARBA" id="ARBA00004635"/>
    </source>
</evidence>
<dbReference type="InterPro" id="IPR008844">
    <property type="entry name" value="Spore_GerAC-like"/>
</dbReference>
<dbReference type="EMBL" id="JAAOIW010000024">
    <property type="protein sequence ID" value="NHN34947.1"/>
    <property type="molecule type" value="Genomic_DNA"/>
</dbReference>
<dbReference type="RefSeq" id="WP_166156847.1">
    <property type="nucleotide sequence ID" value="NZ_JAAOIW010000024.1"/>
</dbReference>
<keyword evidence="6" id="KW-0564">Palmitate</keyword>
<evidence type="ECO:0000256" key="6">
    <source>
        <dbReference type="ARBA" id="ARBA00023139"/>
    </source>
</evidence>
<dbReference type="NCBIfam" id="TIGR02887">
    <property type="entry name" value="spore_ger_x_C"/>
    <property type="match status" value="1"/>
</dbReference>
<reference evidence="10" key="1">
    <citation type="submission" date="2020-03" db="EMBL/GenBank/DDBJ databases">
        <title>Draft sequencing of Paenibacilllus sp. S3N08.</title>
        <authorList>
            <person name="Kim D.-U."/>
        </authorList>
    </citation>
    <scope>NUCLEOTIDE SEQUENCE</scope>
    <source>
        <strain evidence="10">S3N08</strain>
    </source>
</reference>
<dbReference type="PROSITE" id="PS51257">
    <property type="entry name" value="PROKAR_LIPOPROTEIN"/>
    <property type="match status" value="1"/>
</dbReference>
<evidence type="ECO:0000256" key="5">
    <source>
        <dbReference type="ARBA" id="ARBA00023136"/>
    </source>
</evidence>
<keyword evidence="11" id="KW-1185">Reference proteome</keyword>
<evidence type="ECO:0000313" key="10">
    <source>
        <dbReference type="EMBL" id="NHN34947.1"/>
    </source>
</evidence>
<name>A0ABX0JIV8_9BACL</name>
<sequence>MKPFSLFAFSLIVFLTGCTLHTKIIDKIQIIQDLALDLQEGKIKGTVIYPRFEEKGKVKLNIYRTESDSYHDIFPRLSTKSPYPIETGKLSLVLFGKELANQGINEYIENLSREPHTASRIQLGIAMDKAGALLELSKNVNVPFHLSNKIEHNIEVGNLPRMNLHLFLERFYSLGRDPFLPYFITEEDEVKIDGLALLKEGKYVTNINMRDSLLLKMLLEGNQNGNYKIKINENNLEGFILLKNLDSKTKYTVNKIAPIPDISIDVTLKCQIQEAMPELDFTNIQGVLKAEKIINEHITQAMENLISLLKKNKVDPLRLGDRVRAKSRNWDNDQFQKVYPDLKTTVHINVDILQTGIIE</sequence>
<keyword evidence="3" id="KW-0309">Germination</keyword>
<evidence type="ECO:0000256" key="7">
    <source>
        <dbReference type="ARBA" id="ARBA00023288"/>
    </source>
</evidence>
<evidence type="ECO:0000256" key="4">
    <source>
        <dbReference type="ARBA" id="ARBA00022729"/>
    </source>
</evidence>
<keyword evidence="7" id="KW-0449">Lipoprotein</keyword>
<dbReference type="PANTHER" id="PTHR35789:SF1">
    <property type="entry name" value="SPORE GERMINATION PROTEIN B3"/>
    <property type="match status" value="1"/>
</dbReference>
<comment type="subcellular location">
    <subcellularLocation>
        <location evidence="1">Membrane</location>
        <topology evidence="1">Lipid-anchor</topology>
    </subcellularLocation>
</comment>
<evidence type="ECO:0000259" key="8">
    <source>
        <dbReference type="Pfam" id="PF05504"/>
    </source>
</evidence>
<evidence type="ECO:0000256" key="3">
    <source>
        <dbReference type="ARBA" id="ARBA00022544"/>
    </source>
</evidence>
<dbReference type="PANTHER" id="PTHR35789">
    <property type="entry name" value="SPORE GERMINATION PROTEIN B3"/>
    <property type="match status" value="1"/>
</dbReference>
<proteinExistence type="inferred from homology"/>
<accession>A0ABX0JIV8</accession>
<dbReference type="InterPro" id="IPR038501">
    <property type="entry name" value="Spore_GerAC_C_sf"/>
</dbReference>
<evidence type="ECO:0000259" key="9">
    <source>
        <dbReference type="Pfam" id="PF25198"/>
    </source>
</evidence>
<feature type="domain" description="Spore germination protein N-terminal" evidence="9">
    <location>
        <begin position="23"/>
        <end position="183"/>
    </location>
</feature>
<dbReference type="Pfam" id="PF25198">
    <property type="entry name" value="Spore_GerAC_N"/>
    <property type="match status" value="1"/>
</dbReference>
<dbReference type="Proteomes" id="UP001165962">
    <property type="component" value="Unassembled WGS sequence"/>
</dbReference>
<organism evidence="10 11">
    <name type="scientific">Paenibacillus agricola</name>
    <dbReference type="NCBI Taxonomy" id="2716264"/>
    <lineage>
        <taxon>Bacteria</taxon>
        <taxon>Bacillati</taxon>
        <taxon>Bacillota</taxon>
        <taxon>Bacilli</taxon>
        <taxon>Bacillales</taxon>
        <taxon>Paenibacillaceae</taxon>
        <taxon>Paenibacillus</taxon>
    </lineage>
</organism>
<keyword evidence="4" id="KW-0732">Signal</keyword>
<comment type="similarity">
    <text evidence="2">Belongs to the GerABKC lipoprotein family.</text>
</comment>
<dbReference type="Gene3D" id="3.30.300.210">
    <property type="entry name" value="Nutrient germinant receptor protein C, domain 3"/>
    <property type="match status" value="1"/>
</dbReference>
<dbReference type="InterPro" id="IPR057336">
    <property type="entry name" value="GerAC_N"/>
</dbReference>
<keyword evidence="5" id="KW-0472">Membrane</keyword>
<evidence type="ECO:0000313" key="11">
    <source>
        <dbReference type="Proteomes" id="UP001165962"/>
    </source>
</evidence>
<feature type="domain" description="Spore germination GerAC-like C-terminal" evidence="8">
    <location>
        <begin position="193"/>
        <end position="356"/>
    </location>
</feature>
<dbReference type="Pfam" id="PF05504">
    <property type="entry name" value="Spore_GerAC"/>
    <property type="match status" value="1"/>
</dbReference>
<protein>
    <submittedName>
        <fullName evidence="10">Ger(X)C family spore germination protein</fullName>
    </submittedName>
</protein>
<evidence type="ECO:0000256" key="2">
    <source>
        <dbReference type="ARBA" id="ARBA00007886"/>
    </source>
</evidence>
<dbReference type="InterPro" id="IPR046953">
    <property type="entry name" value="Spore_GerAC-like_C"/>
</dbReference>
<gene>
    <name evidence="10" type="ORF">G9U52_34975</name>
</gene>
<comment type="caution">
    <text evidence="10">The sequence shown here is derived from an EMBL/GenBank/DDBJ whole genome shotgun (WGS) entry which is preliminary data.</text>
</comment>